<dbReference type="PANTHER" id="PTHR47447:SF17">
    <property type="entry name" value="OS12G0638900 PROTEIN"/>
    <property type="match status" value="1"/>
</dbReference>
<proteinExistence type="predicted"/>
<name>A0ABP0I0D9_9DINO</name>
<keyword evidence="1" id="KW-0677">Repeat</keyword>
<gene>
    <name evidence="3" type="ORF">SCF082_LOCUS4465</name>
</gene>
<dbReference type="Gene3D" id="3.40.50.150">
    <property type="entry name" value="Vaccinia Virus protein VP39"/>
    <property type="match status" value="1"/>
</dbReference>
<dbReference type="Gene3D" id="1.25.40.10">
    <property type="entry name" value="Tetratricopeptide repeat domain"/>
    <property type="match status" value="2"/>
</dbReference>
<protein>
    <submittedName>
        <fullName evidence="3">Chloroplastic</fullName>
    </submittedName>
</protein>
<sequence>MKVHVALANGRDETLSLPESSTARDLKIMAQKALEQKFLKLITAGGYVFADPLESLQAAGIKDGDRLTAISIEVNLVAAVSAFALCVGGQVTTWGNPRLGGDSSKVKERLSSVTQVQSTRQLGSSTSTWWPWALLDEEGIPLPLHTFHVMDILFVDGFSIDLNFGSSVVVLPDFVLGPPYPSRPIDYVGQHTLRFAFLASVKDQLREAKLLKGASSAFAAILEGPDQEGSLSVSAATASGKARTSERKFHAIDPCLYELQSYQTNCFDSAPSGALIHEALQILEQIGQAELSKYISATTMVLEQSNQIGFDPMASTAFLAGERLEGLPGYGQPGSRARVYYELACQSAHLLAHNVLSLCHKLSGSLLDEQQMQRKVKMLHIARHLSSDMHRQAGYFFRIAIELLGHWQLTGSCSQREDVAQVLANSLQSHWKNMAKALEELGWQHQSYAPGMGSTSNVLVERMTSPALVDFWMKLVEGVMSTTCLDLVLNLVILVSYLAEDAVRLKTHLFAQLYLTELRLSPPGTAAEGVAVALPVDRAAPASRGHVPFVFRRWRCCLRYHVLLQLLEEIAQQRAQETKTPVSVSMIEIGVHTASTARFLLDRAPFLHWTGIDPYEDHSGDALFHEASRHLARFGHRARLLRRRSEEAWETSGALHGVELHSVDLLFVDGDHDYNATFQDLVAWARFVRPGGIVAGHDIFNPVNDGVTEAVEDLLRGKNVVVNFATDHVFWWHTHLVQLGEVSWVQDPIAVASALGARPPWRSAVQLLGTAMRRRLQSDDVIASSVISCCSREEAWQVSLALLQRLDAKDSTVAVGAAISGAERASQWTIAISLLENLKKKVTPSFIAFSTTVLACSKASQWQAILQSLRDRGEALDAVTCTAAISACRDGHAWQDAIRLLFLALDSRPNRFEERGEAPGLTSSNACLSALERASQWQRAIALLQFLPAGRVQADEVSFNTTMSACSVHLKWQHALALREVMRRRQLQEDQVTWNACITACSQGQSAQNALQIFEELEAEKTTLSTAVVNAALAACVTTAAWELALQLFQRLQRGWDLQGAAFADTVSFNTTVAACAAAQVGGSQPIGGAFVMVETTH</sequence>
<evidence type="ECO:0000259" key="2">
    <source>
        <dbReference type="Pfam" id="PF23276"/>
    </source>
</evidence>
<evidence type="ECO:0000313" key="3">
    <source>
        <dbReference type="EMBL" id="CAK8995693.1"/>
    </source>
</evidence>
<accession>A0ABP0I0D9</accession>
<comment type="caution">
    <text evidence="3">The sequence shown here is derived from an EMBL/GenBank/DDBJ whole genome shotgun (WGS) entry which is preliminary data.</text>
</comment>
<evidence type="ECO:0000313" key="4">
    <source>
        <dbReference type="Proteomes" id="UP001642464"/>
    </source>
</evidence>
<keyword evidence="4" id="KW-1185">Reference proteome</keyword>
<dbReference type="Proteomes" id="UP001642464">
    <property type="component" value="Unassembled WGS sequence"/>
</dbReference>
<feature type="domain" description="Pentatricopeptide repeat-containing protein-mitochondrial" evidence="2">
    <location>
        <begin position="940"/>
        <end position="1051"/>
    </location>
</feature>
<dbReference type="InterPro" id="IPR057027">
    <property type="entry name" value="TPR_mt"/>
</dbReference>
<reference evidence="3 4" key="1">
    <citation type="submission" date="2024-02" db="EMBL/GenBank/DDBJ databases">
        <authorList>
            <person name="Chen Y."/>
            <person name="Shah S."/>
            <person name="Dougan E. K."/>
            <person name="Thang M."/>
            <person name="Chan C."/>
        </authorList>
    </citation>
    <scope>NUCLEOTIDE SEQUENCE [LARGE SCALE GENOMIC DNA]</scope>
</reference>
<dbReference type="InterPro" id="IPR029063">
    <property type="entry name" value="SAM-dependent_MTases_sf"/>
</dbReference>
<dbReference type="Pfam" id="PF13578">
    <property type="entry name" value="Methyltransf_24"/>
    <property type="match status" value="1"/>
</dbReference>
<dbReference type="SUPFAM" id="SSF53335">
    <property type="entry name" value="S-adenosyl-L-methionine-dependent methyltransferases"/>
    <property type="match status" value="1"/>
</dbReference>
<organism evidence="3 4">
    <name type="scientific">Durusdinium trenchii</name>
    <dbReference type="NCBI Taxonomy" id="1381693"/>
    <lineage>
        <taxon>Eukaryota</taxon>
        <taxon>Sar</taxon>
        <taxon>Alveolata</taxon>
        <taxon>Dinophyceae</taxon>
        <taxon>Suessiales</taxon>
        <taxon>Symbiodiniaceae</taxon>
        <taxon>Durusdinium</taxon>
    </lineage>
</organism>
<evidence type="ECO:0000256" key="1">
    <source>
        <dbReference type="ARBA" id="ARBA00022737"/>
    </source>
</evidence>
<dbReference type="EMBL" id="CAXAMM010002314">
    <property type="protein sequence ID" value="CAK8995693.1"/>
    <property type="molecule type" value="Genomic_DNA"/>
</dbReference>
<dbReference type="Pfam" id="PF23276">
    <property type="entry name" value="TPR_24"/>
    <property type="match status" value="1"/>
</dbReference>
<dbReference type="PANTHER" id="PTHR47447">
    <property type="entry name" value="OS03G0856100 PROTEIN"/>
    <property type="match status" value="1"/>
</dbReference>
<dbReference type="InterPro" id="IPR011990">
    <property type="entry name" value="TPR-like_helical_dom_sf"/>
</dbReference>